<gene>
    <name evidence="1" type="ORF">ABVT43_11285</name>
</gene>
<evidence type="ECO:0000313" key="2">
    <source>
        <dbReference type="Proteomes" id="UP001548189"/>
    </source>
</evidence>
<organism evidence="1 2">
    <name type="scientific">Aliikangiella maris</name>
    <dbReference type="NCBI Taxonomy" id="3162458"/>
    <lineage>
        <taxon>Bacteria</taxon>
        <taxon>Pseudomonadati</taxon>
        <taxon>Pseudomonadota</taxon>
        <taxon>Gammaproteobacteria</taxon>
        <taxon>Oceanospirillales</taxon>
        <taxon>Pleioneaceae</taxon>
        <taxon>Aliikangiella</taxon>
    </lineage>
</organism>
<accession>A0ABV2BUV4</accession>
<protein>
    <submittedName>
        <fullName evidence="1">Uncharacterized protein</fullName>
    </submittedName>
</protein>
<reference evidence="1 2" key="1">
    <citation type="submission" date="2024-06" db="EMBL/GenBank/DDBJ databases">
        <authorList>
            <person name="Li F."/>
        </authorList>
    </citation>
    <scope>NUCLEOTIDE SEQUENCE [LARGE SCALE GENOMIC DNA]</scope>
    <source>
        <strain evidence="1 2">GXAS 311</strain>
    </source>
</reference>
<evidence type="ECO:0000313" key="1">
    <source>
        <dbReference type="EMBL" id="MET1255710.1"/>
    </source>
</evidence>
<sequence>MKLKTFISSTLITATLVSSSLMAAQVTRQYLDQTYNELRNWAGRYATPTLYVDQPVCTQDMTAYACGQNIQLGTRFLQSIENQYPLAAKGIFAHEWGHSIQFRYNIYSQPPYQELQADCVSGSFAYVGENNLGYQGLFRSTQMSAYNAGDPTHGSGSQRANYVRSGYNTNGNLVGCFN</sequence>
<keyword evidence="2" id="KW-1185">Reference proteome</keyword>
<dbReference type="SUPFAM" id="SSF55486">
    <property type="entry name" value="Metalloproteases ('zincins'), catalytic domain"/>
    <property type="match status" value="1"/>
</dbReference>
<name>A0ABV2BUV4_9GAMM</name>
<comment type="caution">
    <text evidence="1">The sequence shown here is derived from an EMBL/GenBank/DDBJ whole genome shotgun (WGS) entry which is preliminary data.</text>
</comment>
<proteinExistence type="predicted"/>
<dbReference type="Proteomes" id="UP001548189">
    <property type="component" value="Unassembled WGS sequence"/>
</dbReference>
<dbReference type="EMBL" id="JBEVCJ010000012">
    <property type="protein sequence ID" value="MET1255710.1"/>
    <property type="molecule type" value="Genomic_DNA"/>
</dbReference>